<dbReference type="Proteomes" id="UP000027936">
    <property type="component" value="Unassembled WGS sequence"/>
</dbReference>
<dbReference type="PATRIC" id="fig|1348973.3.peg.3406"/>
<proteinExistence type="predicted"/>
<protein>
    <submittedName>
        <fullName evidence="1">Uncharacterized protein</fullName>
    </submittedName>
</protein>
<accession>A0A072NJ36</accession>
<evidence type="ECO:0000313" key="2">
    <source>
        <dbReference type="Proteomes" id="UP000027936"/>
    </source>
</evidence>
<dbReference type="OrthoDB" id="2943866at2"/>
<gene>
    <name evidence="1" type="ORF">M670_03529</name>
</gene>
<reference evidence="1 2" key="1">
    <citation type="submission" date="2014-04" db="EMBL/GenBank/DDBJ databases">
        <title>Draft genome sequence of Bacillus azotoformans MEV2011, a (co-) denitrifying strain unable to grow in the presence of oxygen.</title>
        <authorList>
            <person name="Nielsen M."/>
            <person name="Schreiber L."/>
            <person name="Finster K."/>
            <person name="Schramm A."/>
        </authorList>
    </citation>
    <scope>NUCLEOTIDE SEQUENCE [LARGE SCALE GENOMIC DNA]</scope>
    <source>
        <strain evidence="1 2">MEV2011</strain>
    </source>
</reference>
<evidence type="ECO:0000313" key="1">
    <source>
        <dbReference type="EMBL" id="KEF37282.1"/>
    </source>
</evidence>
<organism evidence="1 2">
    <name type="scientific">Schinkia azotoformans MEV2011</name>
    <dbReference type="NCBI Taxonomy" id="1348973"/>
    <lineage>
        <taxon>Bacteria</taxon>
        <taxon>Bacillati</taxon>
        <taxon>Bacillota</taxon>
        <taxon>Bacilli</taxon>
        <taxon>Bacillales</taxon>
        <taxon>Bacillaceae</taxon>
        <taxon>Calidifontibacillus/Schinkia group</taxon>
        <taxon>Schinkia</taxon>
    </lineage>
</organism>
<dbReference type="RefSeq" id="WP_035197068.1">
    <property type="nucleotide sequence ID" value="NZ_JJRY01000016.1"/>
</dbReference>
<comment type="caution">
    <text evidence="1">The sequence shown here is derived from an EMBL/GenBank/DDBJ whole genome shotgun (WGS) entry which is preliminary data.</text>
</comment>
<name>A0A072NJ36_SCHAZ</name>
<dbReference type="EMBL" id="JJRY01000016">
    <property type="protein sequence ID" value="KEF37282.1"/>
    <property type="molecule type" value="Genomic_DNA"/>
</dbReference>
<sequence>MRVQFDLGDIQVTSIESSSGIFISQSNIMNGWRSQIKLNSGLGEVGNQNKLENFISIVSDDDNVDTPMVNNSMWIENNIKTSDSDININFNEIKVDLLDTNATISIGESTQSGWASQIKGNLGNGQFFGDNVLADSLNVIKDDDIIDAPVQQRLINFSPTTETG</sequence>
<dbReference type="AlphaFoldDB" id="A0A072NJ36"/>